<dbReference type="Pfam" id="PF16297">
    <property type="entry name" value="DUF4939"/>
    <property type="match status" value="1"/>
</dbReference>
<dbReference type="InterPro" id="IPR032549">
    <property type="entry name" value="DUF4939"/>
</dbReference>
<dbReference type="Ensembl" id="ENSCCRT00015028729.1">
    <property type="protein sequence ID" value="ENSCCRP00015027749.1"/>
    <property type="gene ID" value="ENSCCRG00015011717.1"/>
</dbReference>
<feature type="domain" description="DUF4939" evidence="1">
    <location>
        <begin position="45"/>
        <end position="103"/>
    </location>
</feature>
<evidence type="ECO:0000313" key="2">
    <source>
        <dbReference type="Ensembl" id="ENSCCRP00015027749.1"/>
    </source>
</evidence>
<accession>A0A8C1TW10</accession>
<reference evidence="2" key="1">
    <citation type="submission" date="2025-08" db="UniProtKB">
        <authorList>
            <consortium name="Ensembl"/>
        </authorList>
    </citation>
    <scope>IDENTIFICATION</scope>
</reference>
<sequence>MGRARHKALCCRICKQQLTKLQTINKNLTHYIRSLPPPTPKTGSFALPDKFDGNVEQCKGFIHQLQVYLDHQGESFKSEGKKCAFIMTLLTGRAIDWESSFSDLSYKLLKGEVEKVDKPTISLI</sequence>
<dbReference type="AlphaFoldDB" id="A0A8C1TW10"/>
<proteinExistence type="predicted"/>
<protein>
    <recommendedName>
        <fullName evidence="1">DUF4939 domain-containing protein</fullName>
    </recommendedName>
</protein>
<evidence type="ECO:0000313" key="3">
    <source>
        <dbReference type="Proteomes" id="UP000694700"/>
    </source>
</evidence>
<dbReference type="Proteomes" id="UP000694700">
    <property type="component" value="Unplaced"/>
</dbReference>
<name>A0A8C1TW10_CYPCA</name>
<evidence type="ECO:0000259" key="1">
    <source>
        <dbReference type="Pfam" id="PF16297"/>
    </source>
</evidence>
<organism evidence="2 3">
    <name type="scientific">Cyprinus carpio</name>
    <name type="common">Common carp</name>
    <dbReference type="NCBI Taxonomy" id="7962"/>
    <lineage>
        <taxon>Eukaryota</taxon>
        <taxon>Metazoa</taxon>
        <taxon>Chordata</taxon>
        <taxon>Craniata</taxon>
        <taxon>Vertebrata</taxon>
        <taxon>Euteleostomi</taxon>
        <taxon>Actinopterygii</taxon>
        <taxon>Neopterygii</taxon>
        <taxon>Teleostei</taxon>
        <taxon>Ostariophysi</taxon>
        <taxon>Cypriniformes</taxon>
        <taxon>Cyprinidae</taxon>
        <taxon>Cyprininae</taxon>
        <taxon>Cyprinus</taxon>
    </lineage>
</organism>